<keyword evidence="2" id="KW-1185">Reference proteome</keyword>
<sequence length="834" mass="93347">MRPLMLGRLERPLGVAVSNENRRRQLRREPPADQIRRQEPNTSACEETDSHSAEYDGDQVPVLNSPAIPDVRKCGLPSAYWARHLIAGADNVTVFAVCALYGDKICFEKYVLMTSNENTVRATVFVQGTKIKTVDITDTDMAEELLRDVNCMIPCGGFGKTGEFGVNPKYKEKTFGDRTFSPSCRGVAQTPEKACPQCKHLRRLLRNRESYRRRRGKTRVQTLSYRLKLRTAQAKRSRLSLLQAKSRMKQMKEKNAQNDSTAFEEAVKALPVKQQSQVKACFAACRRKSTKGMKYESEWALECLIMSMKSPRLYEHIRKNKIMTLPSRTSLRRYLKSYRSGFGLSEKVFAAVAEKTKSMDSFQRHGGLLIDEIKLSEHLSLGSDGTIEGFVDLGKFTPESERSVACDHGLVVLFVPFTGTWHQIIGVFASRSNVKSEMLGKIILEAVVMCENAGLHVDFITTDGAAWNRSMWHSFGIHGRKENTVCRRQHPTDPERFLHFISDFPHLVKCVRNTFVRTGVRLPEGHASVDPIDCARKLDEQHDTTLKAMPHISTSVVRPNGFEKMRVNYAVRLYSDEVLRGLFLYNEIIEEKHGSTAATVSFVETMRRLIEAMTSRCSSGALKPGGTHEKCIENFLAYLDEWETAAGSGGFLSRSTAEGLRVTLSSTLHLLRYLTTKLKFSYMMTCRLSQDPLERLFGIIRQMSGCNDHPTPSQFLISVNTLSFQNLAKPPKGSNVSSGLLRSLLGADNGKDLTSQRKLDELLDAGNLAEAHEVLSECGHGTEHVDMVIRDRGAVLANCWHQSTARCAPYTNPNGSNATIFLAISGCTCASTSR</sequence>
<evidence type="ECO:0000313" key="1">
    <source>
        <dbReference type="EMBL" id="KAH7953348.1"/>
    </source>
</evidence>
<accession>A0ACB8CVR1</accession>
<name>A0ACB8CVR1_DERSI</name>
<gene>
    <name evidence="1" type="ORF">HPB49_007331</name>
</gene>
<proteinExistence type="predicted"/>
<dbReference type="EMBL" id="CM023473">
    <property type="protein sequence ID" value="KAH7953348.1"/>
    <property type="molecule type" value="Genomic_DNA"/>
</dbReference>
<dbReference type="Proteomes" id="UP000821865">
    <property type="component" value="Chromosome 4"/>
</dbReference>
<reference evidence="1" key="1">
    <citation type="submission" date="2020-05" db="EMBL/GenBank/DDBJ databases">
        <title>Large-scale comparative analyses of tick genomes elucidate their genetic diversity and vector capacities.</title>
        <authorList>
            <person name="Jia N."/>
            <person name="Wang J."/>
            <person name="Shi W."/>
            <person name="Du L."/>
            <person name="Sun Y."/>
            <person name="Zhan W."/>
            <person name="Jiang J."/>
            <person name="Wang Q."/>
            <person name="Zhang B."/>
            <person name="Ji P."/>
            <person name="Sakyi L.B."/>
            <person name="Cui X."/>
            <person name="Yuan T."/>
            <person name="Jiang B."/>
            <person name="Yang W."/>
            <person name="Lam T.T.-Y."/>
            <person name="Chang Q."/>
            <person name="Ding S."/>
            <person name="Wang X."/>
            <person name="Zhu J."/>
            <person name="Ruan X."/>
            <person name="Zhao L."/>
            <person name="Wei J."/>
            <person name="Que T."/>
            <person name="Du C."/>
            <person name="Cheng J."/>
            <person name="Dai P."/>
            <person name="Han X."/>
            <person name="Huang E."/>
            <person name="Gao Y."/>
            <person name="Liu J."/>
            <person name="Shao H."/>
            <person name="Ye R."/>
            <person name="Li L."/>
            <person name="Wei W."/>
            <person name="Wang X."/>
            <person name="Wang C."/>
            <person name="Yang T."/>
            <person name="Huo Q."/>
            <person name="Li W."/>
            <person name="Guo W."/>
            <person name="Chen H."/>
            <person name="Zhou L."/>
            <person name="Ni X."/>
            <person name="Tian J."/>
            <person name="Zhou Y."/>
            <person name="Sheng Y."/>
            <person name="Liu T."/>
            <person name="Pan Y."/>
            <person name="Xia L."/>
            <person name="Li J."/>
            <person name="Zhao F."/>
            <person name="Cao W."/>
        </authorList>
    </citation>
    <scope>NUCLEOTIDE SEQUENCE</scope>
    <source>
        <strain evidence="1">Dsil-2018</strain>
    </source>
</reference>
<organism evidence="1 2">
    <name type="scientific">Dermacentor silvarum</name>
    <name type="common">Tick</name>
    <dbReference type="NCBI Taxonomy" id="543639"/>
    <lineage>
        <taxon>Eukaryota</taxon>
        <taxon>Metazoa</taxon>
        <taxon>Ecdysozoa</taxon>
        <taxon>Arthropoda</taxon>
        <taxon>Chelicerata</taxon>
        <taxon>Arachnida</taxon>
        <taxon>Acari</taxon>
        <taxon>Parasitiformes</taxon>
        <taxon>Ixodida</taxon>
        <taxon>Ixodoidea</taxon>
        <taxon>Ixodidae</taxon>
        <taxon>Rhipicephalinae</taxon>
        <taxon>Dermacentor</taxon>
    </lineage>
</organism>
<protein>
    <submittedName>
        <fullName evidence="1">Uncharacterized protein</fullName>
    </submittedName>
</protein>
<evidence type="ECO:0000313" key="2">
    <source>
        <dbReference type="Proteomes" id="UP000821865"/>
    </source>
</evidence>
<comment type="caution">
    <text evidence="1">The sequence shown here is derived from an EMBL/GenBank/DDBJ whole genome shotgun (WGS) entry which is preliminary data.</text>
</comment>